<reference evidence="2 3" key="1">
    <citation type="submission" date="2021-03" db="EMBL/GenBank/DDBJ databases">
        <title>Winogradskyella sp. nov., isolated from costal sediment.</title>
        <authorList>
            <person name="Gao C."/>
        </authorList>
    </citation>
    <scope>NUCLEOTIDE SEQUENCE [LARGE SCALE GENOMIC DNA]</scope>
    <source>
        <strain evidence="2 3">DF17</strain>
    </source>
</reference>
<accession>A0ABS3T2L4</accession>
<dbReference type="EMBL" id="JAGEVF010000005">
    <property type="protein sequence ID" value="MBO3116689.1"/>
    <property type="molecule type" value="Genomic_DNA"/>
</dbReference>
<dbReference type="CDD" id="cd00761">
    <property type="entry name" value="Glyco_tranf_GTA_type"/>
    <property type="match status" value="1"/>
</dbReference>
<gene>
    <name evidence="2" type="ORF">J4050_08025</name>
</gene>
<evidence type="ECO:0000259" key="1">
    <source>
        <dbReference type="Pfam" id="PF00535"/>
    </source>
</evidence>
<comment type="caution">
    <text evidence="2">The sequence shown here is derived from an EMBL/GenBank/DDBJ whole genome shotgun (WGS) entry which is preliminary data.</text>
</comment>
<name>A0ABS3T2L4_9FLAO</name>
<organism evidence="2 3">
    <name type="scientific">Winogradskyella pelagia</name>
    <dbReference type="NCBI Taxonomy" id="2819984"/>
    <lineage>
        <taxon>Bacteria</taxon>
        <taxon>Pseudomonadati</taxon>
        <taxon>Bacteroidota</taxon>
        <taxon>Flavobacteriia</taxon>
        <taxon>Flavobacteriales</taxon>
        <taxon>Flavobacteriaceae</taxon>
        <taxon>Winogradskyella</taxon>
    </lineage>
</organism>
<dbReference type="RefSeq" id="WP_208154056.1">
    <property type="nucleotide sequence ID" value="NZ_JAGEVF010000005.1"/>
</dbReference>
<dbReference type="SUPFAM" id="SSF53448">
    <property type="entry name" value="Nucleotide-diphospho-sugar transferases"/>
    <property type="match status" value="1"/>
</dbReference>
<dbReference type="Gene3D" id="3.90.550.10">
    <property type="entry name" value="Spore Coat Polysaccharide Biosynthesis Protein SpsA, Chain A"/>
    <property type="match status" value="1"/>
</dbReference>
<evidence type="ECO:0000313" key="3">
    <source>
        <dbReference type="Proteomes" id="UP000676776"/>
    </source>
</evidence>
<dbReference type="InterPro" id="IPR029044">
    <property type="entry name" value="Nucleotide-diphossugar_trans"/>
</dbReference>
<protein>
    <submittedName>
        <fullName evidence="2">Glycosyltransferase family 2 protein</fullName>
    </submittedName>
</protein>
<sequence length="331" mass="38313">MRVGMNPQKKSKKLKLKSSHRLIIVVFIPSLEGYYKNVLEVFKLCLESAIVTTNSNCAITVVNNASCAEVTDYLKLKLDENKIDTVVYHKNNIGKIDALIGAARASREPLITISDVDILYKLGWQNDVEDIFEKVKDVASVSPIPCRQFYNYETSSTMSKILMGKVKFKAQVIPENHEDQNRYLDSFNWEREEENVKWPTIKSNGIKAIMGSGHQVLSMRRALFFESVPLEPSFTLVGNYSEGTYCDKPINNSGGMRLATYFNRAYHMGNQIEPWMEKVQNYNLANSNQTSKDDVFKKYLPFHPKRRNRFWYPYTSKLSKILFNIFYRYKL</sequence>
<proteinExistence type="predicted"/>
<dbReference type="InterPro" id="IPR001173">
    <property type="entry name" value="Glyco_trans_2-like"/>
</dbReference>
<feature type="domain" description="Glycosyltransferase 2-like" evidence="1">
    <location>
        <begin position="37"/>
        <end position="151"/>
    </location>
</feature>
<dbReference type="Proteomes" id="UP000676776">
    <property type="component" value="Unassembled WGS sequence"/>
</dbReference>
<keyword evidence="3" id="KW-1185">Reference proteome</keyword>
<evidence type="ECO:0000313" key="2">
    <source>
        <dbReference type="EMBL" id="MBO3116689.1"/>
    </source>
</evidence>
<dbReference type="Pfam" id="PF00535">
    <property type="entry name" value="Glycos_transf_2"/>
    <property type="match status" value="1"/>
</dbReference>